<comment type="similarity">
    <text evidence="1">Belongs to the LytR/CpsA/Psr (LCP) family.</text>
</comment>
<dbReference type="RefSeq" id="WP_209531495.1">
    <property type="nucleotide sequence ID" value="NZ_JAEEGA010000018.1"/>
</dbReference>
<gene>
    <name evidence="5" type="ORF">I6N95_21880</name>
</gene>
<reference evidence="5" key="1">
    <citation type="submission" date="2020-12" db="EMBL/GenBank/DDBJ databases">
        <title>Vagococcus allomyrinae sp. nov. and Enterococcus lavae sp. nov., isolated from the larvae of Allomyrina dichotoma.</title>
        <authorList>
            <person name="Lee S.D."/>
        </authorList>
    </citation>
    <scope>NUCLEOTIDE SEQUENCE</scope>
    <source>
        <strain evidence="5">BWB3-3</strain>
    </source>
</reference>
<comment type="caution">
    <text evidence="5">The sequence shown here is derived from an EMBL/GenBank/DDBJ whole genome shotgun (WGS) entry which is preliminary data.</text>
</comment>
<keyword evidence="3" id="KW-0812">Transmembrane</keyword>
<evidence type="ECO:0000256" key="3">
    <source>
        <dbReference type="SAM" id="Phobius"/>
    </source>
</evidence>
<dbReference type="Pfam" id="PF03816">
    <property type="entry name" value="LytR_cpsA_psr"/>
    <property type="match status" value="1"/>
</dbReference>
<keyword evidence="6" id="KW-1185">Reference proteome</keyword>
<feature type="region of interest" description="Disordered" evidence="2">
    <location>
        <begin position="1"/>
        <end position="28"/>
    </location>
</feature>
<feature type="compositionally biased region" description="Basic and acidic residues" evidence="2">
    <location>
        <begin position="18"/>
        <end position="28"/>
    </location>
</feature>
<evidence type="ECO:0000259" key="4">
    <source>
        <dbReference type="Pfam" id="PF03816"/>
    </source>
</evidence>
<proteinExistence type="inferred from homology"/>
<accession>A0A940PFK0</accession>
<organism evidence="5 6">
    <name type="scientific">Vagococcus allomyrinae</name>
    <dbReference type="NCBI Taxonomy" id="2794353"/>
    <lineage>
        <taxon>Bacteria</taxon>
        <taxon>Bacillati</taxon>
        <taxon>Bacillota</taxon>
        <taxon>Bacilli</taxon>
        <taxon>Lactobacillales</taxon>
        <taxon>Enterococcaceae</taxon>
        <taxon>Vagococcus</taxon>
    </lineage>
</organism>
<name>A0A940PFK0_9ENTE</name>
<sequence length="377" mass="42166">MSKKETRYRKDKNRKKHKSEDENYESRSSRNKPSVWVNVFKVSLVVLLIAVLGAVAYGAKLLTQAEDLMEQTYKPRKSGTDSNETIEPNKTPFSILVMGVDDNDERALGSNRTDTMIVVTMNPDTGKVSMVSIPRDTFTYVESDDFTGYTKINAAYTYGKEDGAIDAVEGLLDIPIDFYVTVDFQAFEKIVDALGGVSVDVPVAISEANAQLTRMVELEPGEQVLTGEEALAFARTRKIDNDIKRGERQQMVVQAVMKKAMAVGSITKYSDVMASLNNHLWTDMNRDTMMKVAQSALTNDFSFESFTFSWMSFTYSYTGESMVGLHEDSLEYIKHKLLVSLGKEAEDERDKPGYVFETDGIVSEQTYPPYGDGAVDD</sequence>
<dbReference type="PANTHER" id="PTHR33392:SF3">
    <property type="entry name" value="POLYISOPRENYL-TEICHOIC ACID--PEPTIDOGLYCAN TEICHOIC ACID TRANSFERASE TAGT"/>
    <property type="match status" value="1"/>
</dbReference>
<dbReference type="NCBIfam" id="TIGR00350">
    <property type="entry name" value="lytR_cpsA_psr"/>
    <property type="match status" value="1"/>
</dbReference>
<keyword evidence="3" id="KW-0472">Membrane</keyword>
<protein>
    <submittedName>
        <fullName evidence="5">LCP family protein</fullName>
    </submittedName>
</protein>
<evidence type="ECO:0000256" key="2">
    <source>
        <dbReference type="SAM" id="MobiDB-lite"/>
    </source>
</evidence>
<evidence type="ECO:0000313" key="5">
    <source>
        <dbReference type="EMBL" id="MBP1043682.1"/>
    </source>
</evidence>
<dbReference type="AlphaFoldDB" id="A0A940PFK0"/>
<feature type="domain" description="Cell envelope-related transcriptional attenuator" evidence="4">
    <location>
        <begin position="112"/>
        <end position="260"/>
    </location>
</feature>
<keyword evidence="3" id="KW-1133">Transmembrane helix</keyword>
<dbReference type="Gene3D" id="3.40.630.190">
    <property type="entry name" value="LCP protein"/>
    <property type="match status" value="1"/>
</dbReference>
<dbReference type="EMBL" id="JAEEGA010000018">
    <property type="protein sequence ID" value="MBP1043682.1"/>
    <property type="molecule type" value="Genomic_DNA"/>
</dbReference>
<evidence type="ECO:0000313" key="6">
    <source>
        <dbReference type="Proteomes" id="UP000674938"/>
    </source>
</evidence>
<feature type="transmembrane region" description="Helical" evidence="3">
    <location>
        <begin position="35"/>
        <end position="59"/>
    </location>
</feature>
<evidence type="ECO:0000256" key="1">
    <source>
        <dbReference type="ARBA" id="ARBA00006068"/>
    </source>
</evidence>
<dbReference type="PANTHER" id="PTHR33392">
    <property type="entry name" value="POLYISOPRENYL-TEICHOIC ACID--PEPTIDOGLYCAN TEICHOIC ACID TRANSFERASE TAGU"/>
    <property type="match status" value="1"/>
</dbReference>
<dbReference type="InterPro" id="IPR050922">
    <property type="entry name" value="LytR/CpsA/Psr_CW_biosynth"/>
</dbReference>
<dbReference type="InterPro" id="IPR004474">
    <property type="entry name" value="LytR_CpsA_psr"/>
</dbReference>
<feature type="compositionally biased region" description="Basic residues" evidence="2">
    <location>
        <begin position="1"/>
        <end position="17"/>
    </location>
</feature>
<dbReference type="Proteomes" id="UP000674938">
    <property type="component" value="Unassembled WGS sequence"/>
</dbReference>